<organism evidence="2 3">
    <name type="scientific">Streptomyces violaceusniger</name>
    <dbReference type="NCBI Taxonomy" id="68280"/>
    <lineage>
        <taxon>Bacteria</taxon>
        <taxon>Bacillati</taxon>
        <taxon>Actinomycetota</taxon>
        <taxon>Actinomycetes</taxon>
        <taxon>Kitasatosporales</taxon>
        <taxon>Streptomycetaceae</taxon>
        <taxon>Streptomyces</taxon>
        <taxon>Streptomyces violaceusniger group</taxon>
    </lineage>
</organism>
<feature type="compositionally biased region" description="Pro residues" evidence="1">
    <location>
        <begin position="282"/>
        <end position="298"/>
    </location>
</feature>
<feature type="compositionally biased region" description="Low complexity" evidence="1">
    <location>
        <begin position="227"/>
        <end position="238"/>
    </location>
</feature>
<keyword evidence="3" id="KW-1185">Reference proteome</keyword>
<gene>
    <name evidence="2" type="ORF">SVIO_079360</name>
</gene>
<accession>A0A4D4LGS8</accession>
<feature type="region of interest" description="Disordered" evidence="1">
    <location>
        <begin position="225"/>
        <end position="257"/>
    </location>
</feature>
<reference evidence="2 3" key="1">
    <citation type="journal article" date="2020" name="Int. J. Syst. Evol. Microbiol.">
        <title>Reclassification of Streptomyces castelarensis and Streptomyces sporoclivatus as later heterotypic synonyms of Streptomyces antimycoticus.</title>
        <authorList>
            <person name="Komaki H."/>
            <person name="Tamura T."/>
        </authorList>
    </citation>
    <scope>NUCLEOTIDE SEQUENCE [LARGE SCALE GENOMIC DNA]</scope>
    <source>
        <strain evidence="2 3">NBRC 13459</strain>
    </source>
</reference>
<dbReference type="EMBL" id="BJHW01000001">
    <property type="protein sequence ID" value="GDY57313.1"/>
    <property type="molecule type" value="Genomic_DNA"/>
</dbReference>
<evidence type="ECO:0000313" key="2">
    <source>
        <dbReference type="EMBL" id="GDY57313.1"/>
    </source>
</evidence>
<feature type="compositionally biased region" description="Low complexity" evidence="1">
    <location>
        <begin position="245"/>
        <end position="256"/>
    </location>
</feature>
<dbReference type="Proteomes" id="UP000301309">
    <property type="component" value="Unassembled WGS sequence"/>
</dbReference>
<feature type="region of interest" description="Disordered" evidence="1">
    <location>
        <begin position="280"/>
        <end position="329"/>
    </location>
</feature>
<evidence type="ECO:0000313" key="3">
    <source>
        <dbReference type="Proteomes" id="UP000301309"/>
    </source>
</evidence>
<dbReference type="AlphaFoldDB" id="A0A4D4LGS8"/>
<sequence>MVDALEAVLPGLGDASCAHGEGEHPEVGRDTAEQATVGIHLLSPGGRGVYRHWHREELETAPLEAWLCPAFLAAIAREALDHLRAGRERLFGLRDTAHLDEVLLRPDGRLDIERLTHAVRFRCRDGQAAEDAGLWAARRFAAGPADPRERLVLLLVACWSVTSGEEAPPEAVHRDLRAILGAVRTDPAAGSCPHGEAHPWGCWPSWRAAVTSASTRTLTVPISTMCTRRGSTPRPSRTSIRRRGAAPPCGRAGRGCAADHRRRALIGDAGVTGPAACGGLLPSPPLPETGAPPGPRPGLCPTHRPGLCPGPARGSAPDPAESRGEAPAARWSRISVLRRAPRKSALQAQRCSAALTVAAALRAATSTGSHTGENGGA</sequence>
<proteinExistence type="predicted"/>
<evidence type="ECO:0000256" key="1">
    <source>
        <dbReference type="SAM" id="MobiDB-lite"/>
    </source>
</evidence>
<comment type="caution">
    <text evidence="2">The sequence shown here is derived from an EMBL/GenBank/DDBJ whole genome shotgun (WGS) entry which is preliminary data.</text>
</comment>
<protein>
    <submittedName>
        <fullName evidence="2">Uncharacterized protein</fullName>
    </submittedName>
</protein>
<name>A0A4D4LGS8_STRVO</name>